<dbReference type="Proteomes" id="UP000807342">
    <property type="component" value="Unassembled WGS sequence"/>
</dbReference>
<accession>A0A9P5X4V5</accession>
<organism evidence="2 3">
    <name type="scientific">Macrolepiota fuliginosa MF-IS2</name>
    <dbReference type="NCBI Taxonomy" id="1400762"/>
    <lineage>
        <taxon>Eukaryota</taxon>
        <taxon>Fungi</taxon>
        <taxon>Dikarya</taxon>
        <taxon>Basidiomycota</taxon>
        <taxon>Agaricomycotina</taxon>
        <taxon>Agaricomycetes</taxon>
        <taxon>Agaricomycetidae</taxon>
        <taxon>Agaricales</taxon>
        <taxon>Agaricineae</taxon>
        <taxon>Agaricaceae</taxon>
        <taxon>Macrolepiota</taxon>
    </lineage>
</organism>
<keyword evidence="3" id="KW-1185">Reference proteome</keyword>
<comment type="caution">
    <text evidence="2">The sequence shown here is derived from an EMBL/GenBank/DDBJ whole genome shotgun (WGS) entry which is preliminary data.</text>
</comment>
<evidence type="ECO:0000256" key="1">
    <source>
        <dbReference type="SAM" id="MobiDB-lite"/>
    </source>
</evidence>
<dbReference type="EMBL" id="MU151499">
    <property type="protein sequence ID" value="KAF9443255.1"/>
    <property type="molecule type" value="Genomic_DNA"/>
</dbReference>
<feature type="region of interest" description="Disordered" evidence="1">
    <location>
        <begin position="1"/>
        <end position="83"/>
    </location>
</feature>
<evidence type="ECO:0000313" key="2">
    <source>
        <dbReference type="EMBL" id="KAF9443255.1"/>
    </source>
</evidence>
<evidence type="ECO:0000313" key="3">
    <source>
        <dbReference type="Proteomes" id="UP000807342"/>
    </source>
</evidence>
<protein>
    <submittedName>
        <fullName evidence="2">Uncharacterized protein</fullName>
    </submittedName>
</protein>
<gene>
    <name evidence="2" type="ORF">P691DRAFT_422521</name>
</gene>
<feature type="compositionally biased region" description="Pro residues" evidence="1">
    <location>
        <begin position="1"/>
        <end position="14"/>
    </location>
</feature>
<proteinExistence type="predicted"/>
<feature type="compositionally biased region" description="Basic and acidic residues" evidence="1">
    <location>
        <begin position="33"/>
        <end position="78"/>
    </location>
</feature>
<dbReference type="AlphaFoldDB" id="A0A9P5X4V5"/>
<feature type="compositionally biased region" description="Basic and acidic residues" evidence="1">
    <location>
        <begin position="96"/>
        <end position="115"/>
    </location>
</feature>
<sequence>MSHPPRPNQRPKYPPSSTREEQLTMQQGANPQREIDEWAKREGTRHEQEEQRGEKETGDVRRNEAKEAGVQERRERSPGFEGGQARLRYVMETHTREAELKRQREERGRQKEVRGRQGGAGVRYPWPANSSILAQASTTRGDLSMESMIQIYQRHDRQWSTSLDRNELHWDHFPWPMFTQPGAPNDITEGAILAYQIELLPRGRQLRGSEGSD</sequence>
<feature type="region of interest" description="Disordered" evidence="1">
    <location>
        <begin position="96"/>
        <end position="122"/>
    </location>
</feature>
<name>A0A9P5X4V5_9AGAR</name>
<reference evidence="2" key="1">
    <citation type="submission" date="2020-11" db="EMBL/GenBank/DDBJ databases">
        <authorList>
            <consortium name="DOE Joint Genome Institute"/>
            <person name="Ahrendt S."/>
            <person name="Riley R."/>
            <person name="Andreopoulos W."/>
            <person name="Labutti K."/>
            <person name="Pangilinan J."/>
            <person name="Ruiz-Duenas F.J."/>
            <person name="Barrasa J.M."/>
            <person name="Sanchez-Garcia M."/>
            <person name="Camarero S."/>
            <person name="Miyauchi S."/>
            <person name="Serrano A."/>
            <person name="Linde D."/>
            <person name="Babiker R."/>
            <person name="Drula E."/>
            <person name="Ayuso-Fernandez I."/>
            <person name="Pacheco R."/>
            <person name="Padilla G."/>
            <person name="Ferreira P."/>
            <person name="Barriuso J."/>
            <person name="Kellner H."/>
            <person name="Castanera R."/>
            <person name="Alfaro M."/>
            <person name="Ramirez L."/>
            <person name="Pisabarro A.G."/>
            <person name="Kuo A."/>
            <person name="Tritt A."/>
            <person name="Lipzen A."/>
            <person name="He G."/>
            <person name="Yan M."/>
            <person name="Ng V."/>
            <person name="Cullen D."/>
            <person name="Martin F."/>
            <person name="Rosso M.-N."/>
            <person name="Henrissat B."/>
            <person name="Hibbett D."/>
            <person name="Martinez A.T."/>
            <person name="Grigoriev I.V."/>
        </authorList>
    </citation>
    <scope>NUCLEOTIDE SEQUENCE</scope>
    <source>
        <strain evidence="2">MF-IS2</strain>
    </source>
</reference>
<dbReference type="OrthoDB" id="412109at2759"/>